<reference evidence="6" key="1">
    <citation type="submission" date="2016-06" db="UniProtKB">
        <authorList>
            <consortium name="WormBaseParasite"/>
        </authorList>
    </citation>
    <scope>IDENTIFICATION</scope>
</reference>
<dbReference type="Proteomes" id="UP000272942">
    <property type="component" value="Unassembled WGS sequence"/>
</dbReference>
<dbReference type="SUPFAM" id="SSF57667">
    <property type="entry name" value="beta-beta-alpha zinc fingers"/>
    <property type="match status" value="1"/>
</dbReference>
<keyword evidence="1" id="KW-0862">Zinc</keyword>
<feature type="domain" description="C2H2-type" evidence="3">
    <location>
        <begin position="24"/>
        <end position="51"/>
    </location>
</feature>
<keyword evidence="5" id="KW-1185">Reference proteome</keyword>
<sequence>MSSPPNDRTASAAQLTSLMPESVLQCPICAKPCKSKAGLTLHKRVHPPETVTALATRSVPDNPPPESSQPQPQLVGPHSCSLCPLSFTTATGLSQHHRHRHPTEYNASKLSRIRPSTRNWTPSEDSELITQANLLFRPGSRKIDLYTRLHEILPLRTIESIKKRLAHLNWTPASPSPHASVPPLPCTPTPSVPSLSPISNQVTPPNGQPPDPPAPNSPLDPPSHPHTIYPESRPLLERAIEYLSDCTDNAFSPSTLLNIALSALAPDPDIPSLHRLLDAHAVENFPHLWKPSRPRSNRISRPPDIGSRRPRQSAKRIERRAQHAHIQTLFSHRRKDAAEEVFSGRWRTSYRDDAFWSADYATYWSEKLLSLQPVLVNGSEVLSTDEAAERMADALHNTVDGKVLSCHKHSGPSSPANFDVIYYLRRRVVSEAPVPPTISTAEVAVGNLNPLLTSSSRASDNIYCRGGCRKPESLAHILQECPITHDHRCRRHNNVACYLAKLFRRNGQTTFTEPRLPTGSTYCKPDLLVVHGSTAFVCDVAICAPHLISHTFLHKQNKYSTPEITTQIKTLLNSQNCTPSSILHTPIIITYNGFIHRKSHSALKKLKFSDIDIQDILTLAMRGSLKAYYGYMRGA</sequence>
<feature type="compositionally biased region" description="Pro residues" evidence="2">
    <location>
        <begin position="206"/>
        <end position="224"/>
    </location>
</feature>
<feature type="compositionally biased region" description="Pro residues" evidence="2">
    <location>
        <begin position="180"/>
        <end position="191"/>
    </location>
</feature>
<dbReference type="EMBL" id="UZAN01072102">
    <property type="protein sequence ID" value="VDP95165.1"/>
    <property type="molecule type" value="Genomic_DNA"/>
</dbReference>
<protein>
    <submittedName>
        <fullName evidence="6">C2H2-type domain-containing protein</fullName>
    </submittedName>
</protein>
<dbReference type="InterPro" id="IPR013087">
    <property type="entry name" value="Znf_C2H2_type"/>
</dbReference>
<feature type="region of interest" description="Disordered" evidence="2">
    <location>
        <begin position="292"/>
        <end position="315"/>
    </location>
</feature>
<feature type="domain" description="C2H2-type" evidence="3">
    <location>
        <begin position="78"/>
        <end position="106"/>
    </location>
</feature>
<dbReference type="OrthoDB" id="6253936at2759"/>
<feature type="region of interest" description="Disordered" evidence="2">
    <location>
        <begin position="172"/>
        <end position="229"/>
    </location>
</feature>
<dbReference type="PROSITE" id="PS00028">
    <property type="entry name" value="ZINC_FINGER_C2H2_1"/>
    <property type="match status" value="2"/>
</dbReference>
<evidence type="ECO:0000256" key="2">
    <source>
        <dbReference type="SAM" id="MobiDB-lite"/>
    </source>
</evidence>
<proteinExistence type="predicted"/>
<keyword evidence="1" id="KW-0863">Zinc-finger</keyword>
<name>A0A183BF60_9TREM</name>
<reference evidence="4 5" key="2">
    <citation type="submission" date="2018-11" db="EMBL/GenBank/DDBJ databases">
        <authorList>
            <consortium name="Pathogen Informatics"/>
        </authorList>
    </citation>
    <scope>NUCLEOTIDE SEQUENCE [LARGE SCALE GENOMIC DNA]</scope>
    <source>
        <strain evidence="4 5">Egypt</strain>
    </source>
</reference>
<dbReference type="InterPro" id="IPR036236">
    <property type="entry name" value="Znf_C2H2_sf"/>
</dbReference>
<dbReference type="GO" id="GO:0008270">
    <property type="term" value="F:zinc ion binding"/>
    <property type="evidence" value="ECO:0007669"/>
    <property type="project" value="UniProtKB-KW"/>
</dbReference>
<keyword evidence="1" id="KW-0479">Metal-binding</keyword>
<dbReference type="AlphaFoldDB" id="A0A183BF60"/>
<dbReference type="Gene3D" id="3.30.160.60">
    <property type="entry name" value="Classic Zinc Finger"/>
    <property type="match status" value="1"/>
</dbReference>
<dbReference type="WBParaSite" id="ECPE_0001789001-mRNA-1">
    <property type="protein sequence ID" value="ECPE_0001789001-mRNA-1"/>
    <property type="gene ID" value="ECPE_0001789001"/>
</dbReference>
<evidence type="ECO:0000259" key="3">
    <source>
        <dbReference type="PROSITE" id="PS50157"/>
    </source>
</evidence>
<feature type="region of interest" description="Disordered" evidence="2">
    <location>
        <begin position="55"/>
        <end position="76"/>
    </location>
</feature>
<evidence type="ECO:0000313" key="6">
    <source>
        <dbReference type="WBParaSite" id="ECPE_0001789001-mRNA-1"/>
    </source>
</evidence>
<dbReference type="Pfam" id="PF00096">
    <property type="entry name" value="zf-C2H2"/>
    <property type="match status" value="1"/>
</dbReference>
<dbReference type="PROSITE" id="PS50157">
    <property type="entry name" value="ZINC_FINGER_C2H2_2"/>
    <property type="match status" value="2"/>
</dbReference>
<dbReference type="SMART" id="SM00355">
    <property type="entry name" value="ZnF_C2H2"/>
    <property type="match status" value="2"/>
</dbReference>
<gene>
    <name evidence="4" type="ORF">ECPE_LOCUS17845</name>
</gene>
<organism evidence="6">
    <name type="scientific">Echinostoma caproni</name>
    <dbReference type="NCBI Taxonomy" id="27848"/>
    <lineage>
        <taxon>Eukaryota</taxon>
        <taxon>Metazoa</taxon>
        <taxon>Spiralia</taxon>
        <taxon>Lophotrochozoa</taxon>
        <taxon>Platyhelminthes</taxon>
        <taxon>Trematoda</taxon>
        <taxon>Digenea</taxon>
        <taxon>Plagiorchiida</taxon>
        <taxon>Echinostomata</taxon>
        <taxon>Echinostomatoidea</taxon>
        <taxon>Echinostomatidae</taxon>
        <taxon>Echinostoma</taxon>
    </lineage>
</organism>
<evidence type="ECO:0000313" key="4">
    <source>
        <dbReference type="EMBL" id="VDP95165.1"/>
    </source>
</evidence>
<evidence type="ECO:0000313" key="5">
    <source>
        <dbReference type="Proteomes" id="UP000272942"/>
    </source>
</evidence>
<evidence type="ECO:0000256" key="1">
    <source>
        <dbReference type="PROSITE-ProRule" id="PRU00042"/>
    </source>
</evidence>
<accession>A0A183BF60</accession>